<keyword evidence="1" id="KW-0812">Transmembrane</keyword>
<evidence type="ECO:0000256" key="1">
    <source>
        <dbReference type="SAM" id="Phobius"/>
    </source>
</evidence>
<dbReference type="AlphaFoldDB" id="A0A377GMY3"/>
<keyword evidence="1" id="KW-0472">Membrane</keyword>
<evidence type="ECO:0000313" key="5">
    <source>
        <dbReference type="Proteomes" id="UP000254374"/>
    </source>
</evidence>
<dbReference type="Proteomes" id="UP000254374">
    <property type="component" value="Unassembled WGS sequence"/>
</dbReference>
<feature type="transmembrane region" description="Helical" evidence="1">
    <location>
        <begin position="361"/>
        <end position="382"/>
    </location>
</feature>
<dbReference type="GO" id="GO:0004713">
    <property type="term" value="F:protein tyrosine kinase activity"/>
    <property type="evidence" value="ECO:0007669"/>
    <property type="project" value="TreeGrafter"/>
</dbReference>
<gene>
    <name evidence="3" type="ORF">NCTC11401_03021</name>
    <name evidence="2" type="ORF">SAMN05421777_13115</name>
</gene>
<evidence type="ECO:0000313" key="3">
    <source>
        <dbReference type="EMBL" id="STO26169.1"/>
    </source>
</evidence>
<keyword evidence="1" id="KW-1133">Transmembrane helix</keyword>
<evidence type="ECO:0000313" key="4">
    <source>
        <dbReference type="Proteomes" id="UP000186808"/>
    </source>
</evidence>
<dbReference type="RefSeq" id="WP_064276611.1">
    <property type="nucleotide sequence ID" value="NZ_CAAAIX010000033.1"/>
</dbReference>
<keyword evidence="4" id="KW-1185">Reference proteome</keyword>
<name>A0A377GMY3_9GAMM</name>
<proteinExistence type="predicted"/>
<feature type="transmembrane region" description="Helical" evidence="1">
    <location>
        <begin position="32"/>
        <end position="57"/>
    </location>
</feature>
<organism evidence="3 5">
    <name type="scientific">Fluoribacter gormanii</name>
    <dbReference type="NCBI Taxonomy" id="464"/>
    <lineage>
        <taxon>Bacteria</taxon>
        <taxon>Pseudomonadati</taxon>
        <taxon>Pseudomonadota</taxon>
        <taxon>Gammaproteobacteria</taxon>
        <taxon>Legionellales</taxon>
        <taxon>Legionellaceae</taxon>
        <taxon>Fluoribacter</taxon>
    </lineage>
</organism>
<dbReference type="GO" id="GO:0005886">
    <property type="term" value="C:plasma membrane"/>
    <property type="evidence" value="ECO:0007669"/>
    <property type="project" value="TreeGrafter"/>
</dbReference>
<dbReference type="InterPro" id="IPR050445">
    <property type="entry name" value="Bact_polysacc_biosynth/exp"/>
</dbReference>
<dbReference type="EMBL" id="UGGV01000001">
    <property type="protein sequence ID" value="STO26169.1"/>
    <property type="molecule type" value="Genomic_DNA"/>
</dbReference>
<reference evidence="2 4" key="1">
    <citation type="submission" date="2017-01" db="EMBL/GenBank/DDBJ databases">
        <authorList>
            <person name="Varghese N."/>
            <person name="Submissions S."/>
        </authorList>
    </citation>
    <scope>NUCLEOTIDE SEQUENCE [LARGE SCALE GENOMIC DNA]</scope>
    <source>
        <strain evidence="2 4">ATCC 33342</strain>
    </source>
</reference>
<dbReference type="Proteomes" id="UP000186808">
    <property type="component" value="Unassembled WGS sequence"/>
</dbReference>
<accession>A0A377GMY3</accession>
<evidence type="ECO:0000313" key="2">
    <source>
        <dbReference type="EMBL" id="SIR86064.1"/>
    </source>
</evidence>
<reference evidence="3 5" key="2">
    <citation type="submission" date="2018-06" db="EMBL/GenBank/DDBJ databases">
        <authorList>
            <consortium name="Pathogen Informatics"/>
            <person name="Doyle S."/>
        </authorList>
    </citation>
    <scope>NUCLEOTIDE SEQUENCE [LARGE SCALE GENOMIC DNA]</scope>
    <source>
        <strain evidence="3 5">NCTC11401</strain>
    </source>
</reference>
<dbReference type="EMBL" id="FTNL01000031">
    <property type="protein sequence ID" value="SIR86064.1"/>
    <property type="molecule type" value="Genomic_DNA"/>
</dbReference>
<dbReference type="PANTHER" id="PTHR32309">
    <property type="entry name" value="TYROSINE-PROTEIN KINASE"/>
    <property type="match status" value="1"/>
</dbReference>
<dbReference type="PANTHER" id="PTHR32309:SF13">
    <property type="entry name" value="FERRIC ENTEROBACTIN TRANSPORT PROTEIN FEPE"/>
    <property type="match status" value="1"/>
</dbReference>
<sequence>MKQFNRLLSVNGLPWKSSFQSASLFLNKINKLFILTVIIPTLLAIFYFGFLASDVYVSESRFIVRRAGQPPINSGLSALLSSTHLSKAEDADYSIHDYILSRDALSELNKRLNLKTLYSDKNIDLFHRFALLGLDSSFESLYRYYKNRIHIVIDSSSSISTLQVRAFTAKDAYQINQYLLALAEQFINRFNIQSRKDYVDFAKAEVDLAIQKAKEASLALSDYRGLKGVFDPNRESAMRLQNVSKMEAELIAAKGQLSQIQSLAPHNPHISSLRKNIETLRLSINTEKNKVTGNLTSLTNKVRRYERLVLDKKFAYKQLVFALSSLKKAQIEAQRKQLYLEMIAHPNEPDNSFEPYRIRNIFSIFILGLISWGIISLLIANVKEHLE</sequence>
<dbReference type="STRING" id="464.Lgor_3105"/>
<protein>
    <submittedName>
        <fullName evidence="2">Capsular polysaccharide transport system permease protein</fullName>
    </submittedName>
    <submittedName>
        <fullName evidence="3">Vi polysaccharide export inner membrane protein VexD</fullName>
    </submittedName>
</protein>